<proteinExistence type="predicted"/>
<name>A0A9X2HYJ3_9SPHN</name>
<reference evidence="2" key="1">
    <citation type="submission" date="2022-05" db="EMBL/GenBank/DDBJ databases">
        <title>Sphingomonas sp. strain RP10 Genome sequencing and assembly.</title>
        <authorList>
            <person name="Kim I."/>
        </authorList>
    </citation>
    <scope>NUCLEOTIDE SEQUENCE</scope>
    <source>
        <strain evidence="2">RP10</strain>
    </source>
</reference>
<protein>
    <submittedName>
        <fullName evidence="2">Virulence factor</fullName>
    </submittedName>
</protein>
<dbReference type="Proteomes" id="UP001139486">
    <property type="component" value="Unassembled WGS sequence"/>
</dbReference>
<sequence>MAVGAFVVLVAVAGVAGFFDRDPVHVFAAEGKKRPVGVLYLSGDMGLRFGPAPDTVRALANAGIGVVALNAPTLFARRRTRGEVDRIVADGVRAALARTGAGRLVLIGQSYGADMLQTGLAALPARLRAHVAGVVLVVPGDTVFLRADPSGLSYRGTPDGIAAATLARLDWAPLTCIYGVEETDSACPDVHLPGARIVAMPGGHYLNDDHARLFGHILAAIRRAAPGAFR</sequence>
<accession>A0A9X2HYJ3</accession>
<evidence type="ECO:0000313" key="2">
    <source>
        <dbReference type="EMBL" id="MCP3735784.1"/>
    </source>
</evidence>
<gene>
    <name evidence="2" type="ORF">M9979_12960</name>
</gene>
<dbReference type="InterPro" id="IPR010333">
    <property type="entry name" value="VirJ"/>
</dbReference>
<evidence type="ECO:0000313" key="3">
    <source>
        <dbReference type="Proteomes" id="UP001139486"/>
    </source>
</evidence>
<dbReference type="InterPro" id="IPR029058">
    <property type="entry name" value="AB_hydrolase_fold"/>
</dbReference>
<dbReference type="RefSeq" id="WP_254289784.1">
    <property type="nucleotide sequence ID" value="NZ_JAMLDY010000016.1"/>
</dbReference>
<keyword evidence="3" id="KW-1185">Reference proteome</keyword>
<dbReference type="SUPFAM" id="SSF53474">
    <property type="entry name" value="alpha/beta-Hydrolases"/>
    <property type="match status" value="1"/>
</dbReference>
<comment type="caution">
    <text evidence="2">The sequence shown here is derived from an EMBL/GenBank/DDBJ whole genome shotgun (WGS) entry which is preliminary data.</text>
</comment>
<dbReference type="AlphaFoldDB" id="A0A9X2HYJ3"/>
<evidence type="ECO:0000259" key="1">
    <source>
        <dbReference type="Pfam" id="PF06057"/>
    </source>
</evidence>
<dbReference type="EMBL" id="JAMLDY010000016">
    <property type="protein sequence ID" value="MCP3735784.1"/>
    <property type="molecule type" value="Genomic_DNA"/>
</dbReference>
<dbReference type="Pfam" id="PF06057">
    <property type="entry name" value="VirJ"/>
    <property type="match status" value="1"/>
</dbReference>
<feature type="domain" description="Bacterial virulence" evidence="1">
    <location>
        <begin position="39"/>
        <end position="224"/>
    </location>
</feature>
<dbReference type="Gene3D" id="3.40.50.1820">
    <property type="entry name" value="alpha/beta hydrolase"/>
    <property type="match status" value="1"/>
</dbReference>
<organism evidence="2 3">
    <name type="scientific">Sphingomonas liriopis</name>
    <dbReference type="NCBI Taxonomy" id="2949094"/>
    <lineage>
        <taxon>Bacteria</taxon>
        <taxon>Pseudomonadati</taxon>
        <taxon>Pseudomonadota</taxon>
        <taxon>Alphaproteobacteria</taxon>
        <taxon>Sphingomonadales</taxon>
        <taxon>Sphingomonadaceae</taxon>
        <taxon>Sphingomonas</taxon>
    </lineage>
</organism>